<protein>
    <submittedName>
        <fullName evidence="1">Uncharacterized protein</fullName>
    </submittedName>
</protein>
<proteinExistence type="predicted"/>
<sequence length="56" mass="6399">MIEFKKGDRVEHSRRGKGTFLSQGIFHDESIVEFDKNSDAEGETLVVTTKMLKENI</sequence>
<organism evidence="1 2">
    <name type="scientific">Bacillus phage vB_BsuS_PJN02</name>
    <dbReference type="NCBI Taxonomy" id="2920374"/>
    <lineage>
        <taxon>Viruses</taxon>
        <taxon>Duplodnaviria</taxon>
        <taxon>Heunggongvirae</taxon>
        <taxon>Uroviricota</taxon>
        <taxon>Caudoviricetes</taxon>
        <taxon>Heleneionescovirinae</taxon>
        <taxon>Zhangjivirus</taxon>
        <taxon>Zhangjivirus PJN02</taxon>
    </lineage>
</organism>
<reference evidence="1" key="1">
    <citation type="submission" date="2022-02" db="EMBL/GenBank/DDBJ databases">
        <authorList>
            <person name="Nazir A."/>
            <person name="Chen Y."/>
            <person name="Liu Y."/>
        </authorList>
    </citation>
    <scope>NUCLEOTIDE SEQUENCE</scope>
</reference>
<name>A0AC61TS86_9CAUD</name>
<evidence type="ECO:0000313" key="2">
    <source>
        <dbReference type="Proteomes" id="UP000829276"/>
    </source>
</evidence>
<dbReference type="Proteomes" id="UP000829276">
    <property type="component" value="Segment"/>
</dbReference>
<keyword evidence="2" id="KW-1185">Reference proteome</keyword>
<accession>A0AC61TS86</accession>
<dbReference type="EMBL" id="OM634653">
    <property type="protein sequence ID" value="UNH58553.1"/>
    <property type="molecule type" value="Genomic_DNA"/>
</dbReference>
<evidence type="ECO:0000313" key="1">
    <source>
        <dbReference type="EMBL" id="UNH58553.1"/>
    </source>
</evidence>